<feature type="region of interest" description="Disordered" evidence="4">
    <location>
        <begin position="271"/>
        <end position="645"/>
    </location>
</feature>
<feature type="compositionally biased region" description="Basic and acidic residues" evidence="4">
    <location>
        <begin position="385"/>
        <end position="402"/>
    </location>
</feature>
<evidence type="ECO:0000256" key="2">
    <source>
        <dbReference type="ARBA" id="ARBA00024341"/>
    </source>
</evidence>
<feature type="compositionally biased region" description="Polar residues" evidence="4">
    <location>
        <begin position="322"/>
        <end position="331"/>
    </location>
</feature>
<dbReference type="InterPro" id="IPR025064">
    <property type="entry name" value="DUF4005"/>
</dbReference>
<dbReference type="AlphaFoldDB" id="A0A444Z5S4"/>
<dbReference type="PANTHER" id="PTHR32295:SF275">
    <property type="entry name" value="IQ CALMODULIN-BINDING MOTIF PROTEIN"/>
    <property type="match status" value="1"/>
</dbReference>
<feature type="compositionally biased region" description="Polar residues" evidence="4">
    <location>
        <begin position="454"/>
        <end position="467"/>
    </location>
</feature>
<gene>
    <name evidence="6" type="ORF">Ahy_B05g077878</name>
</gene>
<evidence type="ECO:0000259" key="5">
    <source>
        <dbReference type="Pfam" id="PF13178"/>
    </source>
</evidence>
<feature type="compositionally biased region" description="Basic residues" evidence="4">
    <location>
        <begin position="285"/>
        <end position="294"/>
    </location>
</feature>
<reference evidence="6 7" key="1">
    <citation type="submission" date="2019-01" db="EMBL/GenBank/DDBJ databases">
        <title>Sequencing of cultivated peanut Arachis hypogaea provides insights into genome evolution and oil improvement.</title>
        <authorList>
            <person name="Chen X."/>
        </authorList>
    </citation>
    <scope>NUCLEOTIDE SEQUENCE [LARGE SCALE GENOMIC DNA]</scope>
    <source>
        <strain evidence="7">cv. Fuhuasheng</strain>
        <tissue evidence="6">Leaves</tissue>
    </source>
</reference>
<feature type="compositionally biased region" description="Basic and acidic residues" evidence="4">
    <location>
        <begin position="351"/>
        <end position="372"/>
    </location>
</feature>
<dbReference type="Proteomes" id="UP000289738">
    <property type="component" value="Chromosome B05"/>
</dbReference>
<dbReference type="PROSITE" id="PS50096">
    <property type="entry name" value="IQ"/>
    <property type="match status" value="2"/>
</dbReference>
<dbReference type="PANTHER" id="PTHR32295">
    <property type="entry name" value="IQ-DOMAIN 5-RELATED"/>
    <property type="match status" value="1"/>
</dbReference>
<dbReference type="Gene3D" id="1.20.5.190">
    <property type="match status" value="1"/>
</dbReference>
<feature type="domain" description="DUF4005" evidence="5">
    <location>
        <begin position="698"/>
        <end position="766"/>
    </location>
</feature>
<dbReference type="Pfam" id="PF13178">
    <property type="entry name" value="DUF4005"/>
    <property type="match status" value="1"/>
</dbReference>
<comment type="subunit">
    <text evidence="3">Binds to multiple calmodulin (CaM) in the presence of Ca(2+) and CaM-like proteins.</text>
</comment>
<protein>
    <recommendedName>
        <fullName evidence="5">DUF4005 domain-containing protein</fullName>
    </recommendedName>
</protein>
<feature type="compositionally biased region" description="Basic and acidic residues" evidence="4">
    <location>
        <begin position="500"/>
        <end position="521"/>
    </location>
</feature>
<comment type="similarity">
    <text evidence="2">Belongs to the IQD family.</text>
</comment>
<name>A0A444Z5S4_ARAHY</name>
<keyword evidence="1" id="KW-0112">Calmodulin-binding</keyword>
<evidence type="ECO:0000256" key="3">
    <source>
        <dbReference type="ARBA" id="ARBA00024378"/>
    </source>
</evidence>
<evidence type="ECO:0000256" key="4">
    <source>
        <dbReference type="SAM" id="MobiDB-lite"/>
    </source>
</evidence>
<dbReference type="EMBL" id="SDMP01000015">
    <property type="protein sequence ID" value="RYR09526.1"/>
    <property type="molecule type" value="Genomic_DNA"/>
</dbReference>
<feature type="region of interest" description="Disordered" evidence="4">
    <location>
        <begin position="68"/>
        <end position="107"/>
    </location>
</feature>
<feature type="region of interest" description="Disordered" evidence="4">
    <location>
        <begin position="693"/>
        <end position="722"/>
    </location>
</feature>
<dbReference type="STRING" id="3818.A0A444Z5S4"/>
<feature type="compositionally biased region" description="Basic and acidic residues" evidence="4">
    <location>
        <begin position="468"/>
        <end position="493"/>
    </location>
</feature>
<dbReference type="SMART" id="SM00015">
    <property type="entry name" value="IQ"/>
    <property type="match status" value="3"/>
</dbReference>
<evidence type="ECO:0000313" key="6">
    <source>
        <dbReference type="EMBL" id="RYR09526.1"/>
    </source>
</evidence>
<feature type="region of interest" description="Disordered" evidence="4">
    <location>
        <begin position="1"/>
        <end position="48"/>
    </location>
</feature>
<comment type="caution">
    <text evidence="6">The sequence shown here is derived from an EMBL/GenBank/DDBJ whole genome shotgun (WGS) entry which is preliminary data.</text>
</comment>
<evidence type="ECO:0000313" key="7">
    <source>
        <dbReference type="Proteomes" id="UP000289738"/>
    </source>
</evidence>
<sequence>MGKGRSPGKWIKNFILGRKSSSKSNSSKKNNISKLNKNDVLDSSEVSVSDPTVDSLVISAPISGANANNGVLSEKNKSSTERDILSTGGRESRAQADGAFGSQGDHENPKLTEAAIKVQAACRGYQARRTFQMLKGIIQLQALIRGQLVRKQAVSALYCVKGIVKFQALARGYIVRHSDIGLEVLKIRKDAQNSNSIQVATSTQAEKLPESVFVCKRLIMHLDLFQLLASSGSVVPSSLSCDPNEPNLAWKWLDHWTRYFSAPLQGVKKKLDPVSDEKSCSNQAVKRKQVKRTTQKSPTVKADDGTISGSYKYKQRPKKDLNSPSISAQENTQKEAEKNSLKKTRLQNGSDRSEVVAEKRKQSTKRSSEHTVADVSEQVSSASSEKMKDSTLSKSKESEAKKSLGQPEEENHDTEPNSLEKSCMQNVVDRSEGVNEKQKHSSKNVSDDIVDPGTTASPENKIDSTVSKPKESDPEKCLGQKEDKLDNEPRSPEKIVSQNAEDRADSDNEKRKHSAMKDSDHTVSAVLEQGTSATPEKKKDLAVSKPKESDPEKSIGQEEDKHVREPSNPKKAHVQTVVDRSEIVHEKRKHSTKKISDHTVADVSEQGTSASSEKRKALKVSKNKESNPEKSIGQKAGGKHDIEPHNDLITVSQTTITNGINTENRGAGEDLNGGDGYIGNNCQRRASLPANFSDQDSELHSTPRLPSYMAPTESAKAKLRPQGSPRFAADLLDKNAMTRRHSLSSSFNSKSGSFSPRAERLVALSGKGAIKTDRSLSSSRDVTDKLIQPQWRR</sequence>
<feature type="compositionally biased region" description="Basic and acidic residues" evidence="4">
    <location>
        <begin position="429"/>
        <end position="439"/>
    </location>
</feature>
<keyword evidence="7" id="KW-1185">Reference proteome</keyword>
<feature type="compositionally biased region" description="Polar residues" evidence="4">
    <location>
        <begin position="416"/>
        <end position="425"/>
    </location>
</feature>
<evidence type="ECO:0000256" key="1">
    <source>
        <dbReference type="ARBA" id="ARBA00022860"/>
    </source>
</evidence>
<dbReference type="Pfam" id="PF00612">
    <property type="entry name" value="IQ"/>
    <property type="match status" value="3"/>
</dbReference>
<feature type="region of interest" description="Disordered" evidence="4">
    <location>
        <begin position="765"/>
        <end position="793"/>
    </location>
</feature>
<feature type="compositionally biased region" description="Basic and acidic residues" evidence="4">
    <location>
        <begin position="535"/>
        <end position="568"/>
    </location>
</feature>
<feature type="compositionally biased region" description="Basic and acidic residues" evidence="4">
    <location>
        <begin position="74"/>
        <end position="94"/>
    </location>
</feature>
<proteinExistence type="inferred from homology"/>
<accession>A0A444Z5S4</accession>
<feature type="compositionally biased region" description="Low complexity" evidence="4">
    <location>
        <begin position="22"/>
        <end position="35"/>
    </location>
</feature>
<dbReference type="GO" id="GO:0005516">
    <property type="term" value="F:calmodulin binding"/>
    <property type="evidence" value="ECO:0007669"/>
    <property type="project" value="UniProtKB-KW"/>
</dbReference>
<organism evidence="6 7">
    <name type="scientific">Arachis hypogaea</name>
    <name type="common">Peanut</name>
    <dbReference type="NCBI Taxonomy" id="3818"/>
    <lineage>
        <taxon>Eukaryota</taxon>
        <taxon>Viridiplantae</taxon>
        <taxon>Streptophyta</taxon>
        <taxon>Embryophyta</taxon>
        <taxon>Tracheophyta</taxon>
        <taxon>Spermatophyta</taxon>
        <taxon>Magnoliopsida</taxon>
        <taxon>eudicotyledons</taxon>
        <taxon>Gunneridae</taxon>
        <taxon>Pentapetalae</taxon>
        <taxon>rosids</taxon>
        <taxon>fabids</taxon>
        <taxon>Fabales</taxon>
        <taxon>Fabaceae</taxon>
        <taxon>Papilionoideae</taxon>
        <taxon>50 kb inversion clade</taxon>
        <taxon>dalbergioids sensu lato</taxon>
        <taxon>Dalbergieae</taxon>
        <taxon>Pterocarpus clade</taxon>
        <taxon>Arachis</taxon>
    </lineage>
</organism>
<dbReference type="InterPro" id="IPR000048">
    <property type="entry name" value="IQ_motif_EF-hand-BS"/>
</dbReference>